<keyword evidence="1" id="KW-0812">Transmembrane</keyword>
<dbReference type="SUPFAM" id="SSF52833">
    <property type="entry name" value="Thioredoxin-like"/>
    <property type="match status" value="1"/>
</dbReference>
<dbReference type="EMBL" id="VJMJ01000194">
    <property type="protein sequence ID" value="KAF0727485.1"/>
    <property type="molecule type" value="Genomic_DNA"/>
</dbReference>
<protein>
    <recommendedName>
        <fullName evidence="2">Thioredoxin domain-containing protein</fullName>
    </recommendedName>
</protein>
<evidence type="ECO:0000313" key="3">
    <source>
        <dbReference type="EMBL" id="KAF0727485.1"/>
    </source>
</evidence>
<dbReference type="InterPro" id="IPR013766">
    <property type="entry name" value="Thioredoxin_domain"/>
</dbReference>
<dbReference type="PROSITE" id="PS51352">
    <property type="entry name" value="THIOREDOXIN_2"/>
    <property type="match status" value="1"/>
</dbReference>
<reference evidence="3 4" key="1">
    <citation type="submission" date="2019-07" db="EMBL/GenBank/DDBJ databases">
        <title>Genomics analysis of Aphanomyces spp. identifies a new class of oomycete effector associated with host adaptation.</title>
        <authorList>
            <person name="Gaulin E."/>
        </authorList>
    </citation>
    <scope>NUCLEOTIDE SEQUENCE [LARGE SCALE GENOMIC DNA]</scope>
    <source>
        <strain evidence="3 4">ATCC 201684</strain>
    </source>
</reference>
<evidence type="ECO:0000259" key="2">
    <source>
        <dbReference type="PROSITE" id="PS51352"/>
    </source>
</evidence>
<organism evidence="3 4">
    <name type="scientific">Aphanomyces euteiches</name>
    <dbReference type="NCBI Taxonomy" id="100861"/>
    <lineage>
        <taxon>Eukaryota</taxon>
        <taxon>Sar</taxon>
        <taxon>Stramenopiles</taxon>
        <taxon>Oomycota</taxon>
        <taxon>Saprolegniomycetes</taxon>
        <taxon>Saprolegniales</taxon>
        <taxon>Verrucalvaceae</taxon>
        <taxon>Aphanomyces</taxon>
    </lineage>
</organism>
<dbReference type="Proteomes" id="UP000481153">
    <property type="component" value="Unassembled WGS sequence"/>
</dbReference>
<dbReference type="Gene3D" id="3.40.30.10">
    <property type="entry name" value="Glutaredoxin"/>
    <property type="match status" value="1"/>
</dbReference>
<feature type="transmembrane region" description="Helical" evidence="1">
    <location>
        <begin position="41"/>
        <end position="61"/>
    </location>
</feature>
<feature type="domain" description="Thioredoxin" evidence="2">
    <location>
        <begin position="77"/>
        <end position="228"/>
    </location>
</feature>
<keyword evidence="1" id="KW-0472">Membrane</keyword>
<accession>A0A6G0WJR3</accession>
<keyword evidence="4" id="KW-1185">Reference proteome</keyword>
<feature type="transmembrane region" description="Helical" evidence="1">
    <location>
        <begin position="12"/>
        <end position="35"/>
    </location>
</feature>
<gene>
    <name evidence="3" type="ORF">Ae201684_014506</name>
</gene>
<comment type="caution">
    <text evidence="3">The sequence shown here is derived from an EMBL/GenBank/DDBJ whole genome shotgun (WGS) entry which is preliminary data.</text>
</comment>
<dbReference type="VEuPathDB" id="FungiDB:AeMF1_013726"/>
<keyword evidence="1" id="KW-1133">Transmembrane helix</keyword>
<dbReference type="InterPro" id="IPR036249">
    <property type="entry name" value="Thioredoxin-like_sf"/>
</dbReference>
<name>A0A6G0WJR3_9STRA</name>
<sequence>MEVGGSSLVGRLVGIATSPAGHALGLASVAAYLTYVYVGDLTLWSLKDIGFVVAVAGVVFFHRYRIKGYIEHDPKRRILDQVTPAFPLDEIEYVQGEPISLGQSHIIAIMFFATWCKGSRAALIEFQRVFDTYGRDVKFIALTQEPKEELEAYEVHGQKASNYKPLREFRFAIGIEGGRLTKEYQLKHNVKTVPHVYLVGRDDTIFWHGHPVGLFEDATRRTLAFDFSKPTRSKRDKIE</sequence>
<evidence type="ECO:0000313" key="4">
    <source>
        <dbReference type="Proteomes" id="UP000481153"/>
    </source>
</evidence>
<evidence type="ECO:0000256" key="1">
    <source>
        <dbReference type="SAM" id="Phobius"/>
    </source>
</evidence>
<proteinExistence type="predicted"/>
<dbReference type="AlphaFoldDB" id="A0A6G0WJR3"/>